<dbReference type="GO" id="GO:0016020">
    <property type="term" value="C:membrane"/>
    <property type="evidence" value="ECO:0007669"/>
    <property type="project" value="InterPro"/>
</dbReference>
<dbReference type="InterPro" id="IPR011138">
    <property type="entry name" value="Cytochrome_b-558"/>
</dbReference>
<proteinExistence type="predicted"/>
<sequence>MSWFTQALNSTIGKKVVMSLTGLFLITFLIVHVSGNTLLFHNDDGEAFNLYAQFMTTNPLITVASIILYSGIVLHVIYALVLSIKNKSSRPVGYAVAHPSQNSTWKSRNMGILGTIVLIFLIIHMRSFWYEMRFGELPTKNYGGADVKDLYTIVTAAFSQWWYVLIYVLAMIGLGYHLAHGFWSAFQTLGLQHKKYSPFIKKAGLIFAIVVPLLFASMPVYLFIKSLA</sequence>
<feature type="transmembrane region" description="Helical" evidence="1">
    <location>
        <begin position="204"/>
        <end position="224"/>
    </location>
</feature>
<feature type="transmembrane region" description="Helical" evidence="1">
    <location>
        <begin position="60"/>
        <end position="81"/>
    </location>
</feature>
<feature type="transmembrane region" description="Helical" evidence="1">
    <location>
        <begin position="161"/>
        <end position="183"/>
    </location>
</feature>
<dbReference type="EMBL" id="CP120682">
    <property type="protein sequence ID" value="WKN36856.1"/>
    <property type="molecule type" value="Genomic_DNA"/>
</dbReference>
<dbReference type="InterPro" id="IPR034804">
    <property type="entry name" value="SQR/QFR_C/D"/>
</dbReference>
<evidence type="ECO:0000256" key="1">
    <source>
        <dbReference type="SAM" id="Phobius"/>
    </source>
</evidence>
<dbReference type="AlphaFoldDB" id="A0AA49GR70"/>
<keyword evidence="1" id="KW-1133">Transmembrane helix</keyword>
<keyword evidence="1" id="KW-0472">Membrane</keyword>
<dbReference type="CDD" id="cd03498">
    <property type="entry name" value="SQR_TypeB_2_TM"/>
    <property type="match status" value="1"/>
</dbReference>
<name>A0AA49GR70_9BACT</name>
<dbReference type="NCBIfam" id="TIGR02046">
    <property type="entry name" value="sdhC_b558_fam"/>
    <property type="match status" value="1"/>
</dbReference>
<reference evidence="2" key="2">
    <citation type="journal article" date="2024" name="Antonie Van Leeuwenhoek">
        <title>Roseihalotalea indica gen. nov., sp. nov., a halophilic Bacteroidetes from mesopelagic Southwest Indian Ocean with higher carbohydrate metabolic potential.</title>
        <authorList>
            <person name="Chen B."/>
            <person name="Zhang M."/>
            <person name="Lin D."/>
            <person name="Ye J."/>
            <person name="Tang K."/>
        </authorList>
    </citation>
    <scope>NUCLEOTIDE SEQUENCE</scope>
    <source>
        <strain evidence="2">TK19036</strain>
    </source>
</reference>
<protein>
    <submittedName>
        <fullName evidence="2">Succinate dehydrogenase cytochrome b subunit</fullName>
    </submittedName>
</protein>
<feature type="transmembrane region" description="Helical" evidence="1">
    <location>
        <begin position="110"/>
        <end position="129"/>
    </location>
</feature>
<organism evidence="2">
    <name type="scientific">Roseihalotalea indica</name>
    <dbReference type="NCBI Taxonomy" id="2867963"/>
    <lineage>
        <taxon>Bacteria</taxon>
        <taxon>Pseudomonadati</taxon>
        <taxon>Bacteroidota</taxon>
        <taxon>Cytophagia</taxon>
        <taxon>Cytophagales</taxon>
        <taxon>Catalimonadaceae</taxon>
        <taxon>Roseihalotalea</taxon>
    </lineage>
</organism>
<reference evidence="2" key="1">
    <citation type="journal article" date="2023" name="Comput. Struct. Biotechnol. J.">
        <title>Discovery of a novel marine Bacteroidetes with a rich repertoire of carbohydrate-active enzymes.</title>
        <authorList>
            <person name="Chen B."/>
            <person name="Liu G."/>
            <person name="Chen Q."/>
            <person name="Wang H."/>
            <person name="Liu L."/>
            <person name="Tang K."/>
        </authorList>
    </citation>
    <scope>NUCLEOTIDE SEQUENCE</scope>
    <source>
        <strain evidence="2">TK19036</strain>
    </source>
</reference>
<gene>
    <name evidence="2" type="ORF">K4G66_31310</name>
</gene>
<accession>A0AA49GR70</accession>
<keyword evidence="1" id="KW-0812">Transmembrane</keyword>
<feature type="transmembrane region" description="Helical" evidence="1">
    <location>
        <begin position="20"/>
        <end position="40"/>
    </location>
</feature>
<evidence type="ECO:0000313" key="2">
    <source>
        <dbReference type="EMBL" id="WKN36856.1"/>
    </source>
</evidence>
<dbReference type="SUPFAM" id="SSF81343">
    <property type="entry name" value="Fumarate reductase respiratory complex transmembrane subunits"/>
    <property type="match status" value="1"/>
</dbReference>
<dbReference type="Gene3D" id="1.20.1300.10">
    <property type="entry name" value="Fumarate reductase/succinate dehydrogenase, transmembrane subunit"/>
    <property type="match status" value="1"/>
</dbReference>